<dbReference type="Gene3D" id="3.40.50.11260">
    <property type="match status" value="1"/>
</dbReference>
<evidence type="ECO:0000256" key="4">
    <source>
        <dbReference type="ARBA" id="ARBA00023186"/>
    </source>
</evidence>
<evidence type="ECO:0000256" key="3">
    <source>
        <dbReference type="ARBA" id="ARBA00022840"/>
    </source>
</evidence>
<dbReference type="InterPro" id="IPR003594">
    <property type="entry name" value="HATPase_dom"/>
</dbReference>
<gene>
    <name evidence="5 7" type="primary">htpG</name>
    <name evidence="7" type="ORF">AB5I84_00355</name>
</gene>
<dbReference type="SMART" id="SM00387">
    <property type="entry name" value="HATPase_c"/>
    <property type="match status" value="1"/>
</dbReference>
<dbReference type="InterPro" id="IPR036890">
    <property type="entry name" value="HATPase_C_sf"/>
</dbReference>
<dbReference type="HAMAP" id="MF_00505">
    <property type="entry name" value="HSP90"/>
    <property type="match status" value="1"/>
</dbReference>
<evidence type="ECO:0000313" key="8">
    <source>
        <dbReference type="Proteomes" id="UP001562065"/>
    </source>
</evidence>
<evidence type="ECO:0000313" key="7">
    <source>
        <dbReference type="EMBL" id="MEY1660593.1"/>
    </source>
</evidence>
<dbReference type="PIRSF" id="PIRSF002583">
    <property type="entry name" value="Hsp90"/>
    <property type="match status" value="1"/>
</dbReference>
<accession>A0ABV4ACL1</accession>
<comment type="subunit">
    <text evidence="5">Homodimer.</text>
</comment>
<comment type="caution">
    <text evidence="7">The sequence shown here is derived from an EMBL/GenBank/DDBJ whole genome shotgun (WGS) entry which is preliminary data.</text>
</comment>
<organism evidence="7 8">
    <name type="scientific">Isoalcanivorax beigongshangi</name>
    <dbReference type="NCBI Taxonomy" id="3238810"/>
    <lineage>
        <taxon>Bacteria</taxon>
        <taxon>Pseudomonadati</taxon>
        <taxon>Pseudomonadota</taxon>
        <taxon>Gammaproteobacteria</taxon>
        <taxon>Oceanospirillales</taxon>
        <taxon>Alcanivoracaceae</taxon>
        <taxon>Isoalcanivorax</taxon>
    </lineage>
</organism>
<dbReference type="Pfam" id="PF13589">
    <property type="entry name" value="HATPase_c_3"/>
    <property type="match status" value="1"/>
</dbReference>
<keyword evidence="2 5" id="KW-0547">Nucleotide-binding</keyword>
<dbReference type="RefSeq" id="WP_369453841.1">
    <property type="nucleotide sequence ID" value="NZ_JBGCUO010000001.1"/>
</dbReference>
<dbReference type="Proteomes" id="UP001562065">
    <property type="component" value="Unassembled WGS sequence"/>
</dbReference>
<keyword evidence="3 5" id="KW-0067">ATP-binding</keyword>
<dbReference type="Gene3D" id="3.30.230.80">
    <property type="match status" value="1"/>
</dbReference>
<dbReference type="InterPro" id="IPR020568">
    <property type="entry name" value="Ribosomal_Su5_D2-typ_SF"/>
</dbReference>
<keyword evidence="4 5" id="KW-0143">Chaperone</keyword>
<comment type="subcellular location">
    <subcellularLocation>
        <location evidence="5">Cytoplasm</location>
    </subcellularLocation>
</comment>
<evidence type="ECO:0000259" key="6">
    <source>
        <dbReference type="SMART" id="SM00387"/>
    </source>
</evidence>
<dbReference type="Pfam" id="PF00183">
    <property type="entry name" value="HSP90"/>
    <property type="match status" value="1"/>
</dbReference>
<evidence type="ECO:0000256" key="2">
    <source>
        <dbReference type="ARBA" id="ARBA00022741"/>
    </source>
</evidence>
<name>A0ABV4ACL1_9GAMM</name>
<dbReference type="InterPro" id="IPR037196">
    <property type="entry name" value="HSP90_C"/>
</dbReference>
<sequence length="634" mass="71214">MTATTPQTERREFQTEVKQLLHLMVHSLYSNKEIFLRELISNASDAADKLSFLALQDAALYEGDGTLQIRIETDEAAGTLTIADNGIGMSRDDVVANLGTIARSGTAEFIQSLSGDQKKDSRLIGQFGVGFYSAFIVAERVEVFTRKAGLAADQGVYWSSEGDGAFELGDWHGEQRGTRIVLHLRDEEKEFLSSWRLKELVRKYSDHVAIPVMMRDEPAKTEDGEPPAEPGWSQANAATALWTRNKSEVSDEEYQEFYKHLSHDFNDALSWSHNRVEGKLDYSSLLFIPAKAPFDMWQRDASRGLKLYVQRVFIMDDAEQFLPLYLRFVKGVVDTNDLSLNVSREILQNDRTVASLKSALTKRVLGMLEKLSGDAEKYQGFWNEFGNVLKEGVTEDMANQETLAKLMRFASTETGDAAQTVSLADYVARMKDGQEKIYYLVSDSHANAAGSPHLEVFRKKGIEVLLLSDRIDEWVMGYLNRFDEKDLEDISRGALDLGALEDEQEKQAQQDTDTAFAGLTGRIAELLQQDVDSVRTTHRLTDSPACLVVAEHDMGAQMRRILEAAGQQVPDSKPILEINPQHPLVERLNQEADEDRTRDLVMVIYEQARLASGEPLKDAPGYVRRINALLMQLV</sequence>
<feature type="domain" description="Histidine kinase/HSP90-like ATPase" evidence="6">
    <location>
        <begin position="31"/>
        <end position="188"/>
    </location>
</feature>
<evidence type="ECO:0000256" key="1">
    <source>
        <dbReference type="ARBA" id="ARBA00008239"/>
    </source>
</evidence>
<dbReference type="NCBIfam" id="NF003555">
    <property type="entry name" value="PRK05218.1"/>
    <property type="match status" value="1"/>
</dbReference>
<dbReference type="SUPFAM" id="SSF55874">
    <property type="entry name" value="ATPase domain of HSP90 chaperone/DNA topoisomerase II/histidine kinase"/>
    <property type="match status" value="1"/>
</dbReference>
<feature type="region of interest" description="B" evidence="5">
    <location>
        <begin position="345"/>
        <end position="560"/>
    </location>
</feature>
<dbReference type="Gene3D" id="1.20.120.790">
    <property type="entry name" value="Heat shock protein 90, C-terminal domain"/>
    <property type="match status" value="1"/>
</dbReference>
<feature type="region of interest" description="C" evidence="5">
    <location>
        <begin position="561"/>
        <end position="634"/>
    </location>
</feature>
<dbReference type="InterPro" id="IPR019805">
    <property type="entry name" value="Heat_shock_protein_90_CS"/>
</dbReference>
<proteinExistence type="inferred from homology"/>
<dbReference type="InterPro" id="IPR020575">
    <property type="entry name" value="Hsp90_N"/>
</dbReference>
<protein>
    <recommendedName>
        <fullName evidence="5">Chaperone protein HtpG</fullName>
    </recommendedName>
    <alternativeName>
        <fullName evidence="5">Heat shock protein HtpG</fullName>
    </alternativeName>
    <alternativeName>
        <fullName evidence="5">High temperature protein G</fullName>
    </alternativeName>
</protein>
<dbReference type="InterPro" id="IPR001404">
    <property type="entry name" value="Hsp90_fam"/>
</dbReference>
<dbReference type="EMBL" id="JBGCUO010000001">
    <property type="protein sequence ID" value="MEY1660593.1"/>
    <property type="molecule type" value="Genomic_DNA"/>
</dbReference>
<comment type="function">
    <text evidence="5">Molecular chaperone. Has ATPase activity.</text>
</comment>
<feature type="region of interest" description="A; substrate-binding" evidence="5">
    <location>
        <begin position="1"/>
        <end position="344"/>
    </location>
</feature>
<dbReference type="PANTHER" id="PTHR11528">
    <property type="entry name" value="HEAT SHOCK PROTEIN 90 FAMILY MEMBER"/>
    <property type="match status" value="1"/>
</dbReference>
<dbReference type="PRINTS" id="PR00775">
    <property type="entry name" value="HEATSHOCK90"/>
</dbReference>
<keyword evidence="5" id="KW-0346">Stress response</keyword>
<dbReference type="CDD" id="cd16927">
    <property type="entry name" value="HATPase_Hsp90-like"/>
    <property type="match status" value="1"/>
</dbReference>
<reference evidence="7 8" key="1">
    <citation type="submission" date="2024-07" db="EMBL/GenBank/DDBJ databases">
        <authorList>
            <person name="Ren Q."/>
        </authorList>
    </citation>
    <scope>NUCLEOTIDE SEQUENCE [LARGE SCALE GENOMIC DNA]</scope>
    <source>
        <strain evidence="7 8">REN37</strain>
    </source>
</reference>
<dbReference type="PROSITE" id="PS00298">
    <property type="entry name" value="HSP90"/>
    <property type="match status" value="1"/>
</dbReference>
<keyword evidence="8" id="KW-1185">Reference proteome</keyword>
<dbReference type="SUPFAM" id="SSF54211">
    <property type="entry name" value="Ribosomal protein S5 domain 2-like"/>
    <property type="match status" value="1"/>
</dbReference>
<keyword evidence="5" id="KW-0963">Cytoplasm</keyword>
<dbReference type="Gene3D" id="3.30.565.10">
    <property type="entry name" value="Histidine kinase-like ATPase, C-terminal domain"/>
    <property type="match status" value="1"/>
</dbReference>
<comment type="similarity">
    <text evidence="1 5">Belongs to the heat shock protein 90 family.</text>
</comment>
<evidence type="ECO:0000256" key="5">
    <source>
        <dbReference type="HAMAP-Rule" id="MF_00505"/>
    </source>
</evidence>
<dbReference type="SUPFAM" id="SSF110942">
    <property type="entry name" value="HSP90 C-terminal domain"/>
    <property type="match status" value="1"/>
</dbReference>